<dbReference type="AlphaFoldDB" id="A0A1I6UNY1"/>
<dbReference type="EMBL" id="FPAA01000018">
    <property type="protein sequence ID" value="SFT03176.1"/>
    <property type="molecule type" value="Genomic_DNA"/>
</dbReference>
<dbReference type="RefSeq" id="WP_091839713.1">
    <property type="nucleotide sequence ID" value="NZ_FPAA01000018.1"/>
</dbReference>
<gene>
    <name evidence="1" type="ORF">SAMN05444972_11858</name>
</gene>
<evidence type="ECO:0000313" key="2">
    <source>
        <dbReference type="Proteomes" id="UP000198660"/>
    </source>
</evidence>
<proteinExistence type="predicted"/>
<reference evidence="2" key="1">
    <citation type="submission" date="2016-10" db="EMBL/GenBank/DDBJ databases">
        <authorList>
            <person name="Varghese N."/>
            <person name="Submissions S."/>
        </authorList>
    </citation>
    <scope>NUCLEOTIDE SEQUENCE [LARGE SCALE GENOMIC DNA]</scope>
    <source>
        <strain evidence="2">DSM 45789</strain>
    </source>
</reference>
<keyword evidence="2" id="KW-1185">Reference proteome</keyword>
<name>A0A1I6UNY1_9BACL</name>
<organism evidence="1 2">
    <name type="scientific">Marininema halotolerans</name>
    <dbReference type="NCBI Taxonomy" id="1155944"/>
    <lineage>
        <taxon>Bacteria</taxon>
        <taxon>Bacillati</taxon>
        <taxon>Bacillota</taxon>
        <taxon>Bacilli</taxon>
        <taxon>Bacillales</taxon>
        <taxon>Thermoactinomycetaceae</taxon>
        <taxon>Marininema</taxon>
    </lineage>
</organism>
<dbReference type="Proteomes" id="UP000198660">
    <property type="component" value="Unassembled WGS sequence"/>
</dbReference>
<protein>
    <submittedName>
        <fullName evidence="1">Uncharacterized protein</fullName>
    </submittedName>
</protein>
<accession>A0A1I6UNY1</accession>
<dbReference type="OrthoDB" id="2608897at2"/>
<evidence type="ECO:0000313" key="1">
    <source>
        <dbReference type="EMBL" id="SFT03176.1"/>
    </source>
</evidence>
<sequence>MEYIEVLICDVRKDNIDELVFNDIIMDRSAIKNSHFYDKMKEEDLELDDILSLKNVLSPFGTGSMFVNTLTIGSILIHDVSIVISFDEVYGDIVFQFPEKEVLDEGGEIDKQRCKEITEYFLFLMNKYNFDSVKLGYDPIDVVGNVLYHVNGKSIVTNEID</sequence>